<reference evidence="4" key="1">
    <citation type="journal article" date="2020" name="mSystems">
        <title>Genome- and Community-Level Interaction Insights into Carbon Utilization and Element Cycling Functions of Hydrothermarchaeota in Hydrothermal Sediment.</title>
        <authorList>
            <person name="Zhou Z."/>
            <person name="Liu Y."/>
            <person name="Xu W."/>
            <person name="Pan J."/>
            <person name="Luo Z.H."/>
            <person name="Li M."/>
        </authorList>
    </citation>
    <scope>NUCLEOTIDE SEQUENCE [LARGE SCALE GENOMIC DNA]</scope>
    <source>
        <strain evidence="4">HyVt-94</strain>
    </source>
</reference>
<comment type="caution">
    <text evidence="4">The sequence shown here is derived from an EMBL/GenBank/DDBJ whole genome shotgun (WGS) entry which is preliminary data.</text>
</comment>
<evidence type="ECO:0000259" key="3">
    <source>
        <dbReference type="Pfam" id="PF13175"/>
    </source>
</evidence>
<dbReference type="SUPFAM" id="SSF52540">
    <property type="entry name" value="P-loop containing nucleoside triphosphate hydrolases"/>
    <property type="match status" value="1"/>
</dbReference>
<dbReference type="AlphaFoldDB" id="A0A7C5M4G6"/>
<evidence type="ECO:0000256" key="2">
    <source>
        <dbReference type="SAM" id="Phobius"/>
    </source>
</evidence>
<evidence type="ECO:0000313" key="4">
    <source>
        <dbReference type="EMBL" id="HHF58132.1"/>
    </source>
</evidence>
<dbReference type="PANTHER" id="PTHR41259">
    <property type="entry name" value="DOUBLE-STRAND BREAK REPAIR RAD50 ATPASE, PUTATIVE-RELATED"/>
    <property type="match status" value="1"/>
</dbReference>
<feature type="coiled-coil region" evidence="1">
    <location>
        <begin position="276"/>
        <end position="310"/>
    </location>
</feature>
<dbReference type="PANTHER" id="PTHR41259:SF1">
    <property type="entry name" value="DOUBLE-STRAND BREAK REPAIR RAD50 ATPASE, PUTATIVE-RELATED"/>
    <property type="match status" value="1"/>
</dbReference>
<feature type="transmembrane region" description="Helical" evidence="2">
    <location>
        <begin position="340"/>
        <end position="359"/>
    </location>
</feature>
<gene>
    <name evidence="4" type="ORF">ENL41_01755</name>
</gene>
<keyword evidence="2" id="KW-1133">Transmembrane helix</keyword>
<organism evidence="4">
    <name type="scientific">candidate division WOR-3 bacterium</name>
    <dbReference type="NCBI Taxonomy" id="2052148"/>
    <lineage>
        <taxon>Bacteria</taxon>
        <taxon>Bacteria division WOR-3</taxon>
    </lineage>
</organism>
<accession>A0A7C5M4G6</accession>
<dbReference type="Pfam" id="PF13175">
    <property type="entry name" value="AAA_15"/>
    <property type="match status" value="1"/>
</dbReference>
<dbReference type="InterPro" id="IPR041685">
    <property type="entry name" value="AAA_GajA/Old/RecF-like"/>
</dbReference>
<dbReference type="Proteomes" id="UP000886014">
    <property type="component" value="Unassembled WGS sequence"/>
</dbReference>
<protein>
    <recommendedName>
        <fullName evidence="3">Endonuclease GajA/Old nuclease/RecF-like AAA domain-containing protein</fullName>
    </recommendedName>
</protein>
<feature type="coiled-coil region" evidence="1">
    <location>
        <begin position="553"/>
        <end position="624"/>
    </location>
</feature>
<sequence>MWGKVMKIKEFLIKRYGPLSHKNPVKLSDFNILWGRNEEGKTLTIDALVKFLLGKKYKNKRKKPIFEKIDRVEEFPEGYAVIETNNKEYKLGDRHDLLSLRKDLSDREFRNIFVIRNSDLSLYSESSFYSSMIDKLTGMRTRDIENLKALVKSISGLTPRGDFKNDDSSNKLKDRLQKARKLIEDIKSLKKKVKEKKWNKLEYEKVKLEEEIDEIKKKLDDLQAALKKEKYTKGKALLEELEDVIYKLKSLDNIDDKTLKEWNEIEKEMYALFEKYQEKDAQRARLKEQREKVEAKIKEIREKLKIADSKRFQIEKLIDDIKSYEVLKETYNPRIEKGKIYMPVMIFSFILTIISFFALLLLRNYVILGTTIVFLALAIVFSVLAMGVRDMKAQIERGKRLIMNKAKRLNLEGKEIDEVHAELEKFEIEYNSHREDLNVHEREATRISDELRKLREEELPEISTALQNANNKLEELKKKCQVESKKDLEEKVNKKKELEKRLEKIQGELTGILGSIPQEKNPEEILTEWSAKLREYEEYRDFSLDLTYDEKKEDKLRKELKSKEEALEALRKELELFRDELKEVQRRAMEILLEEVTSCSFEHLDAVSRKLDEFIKTQEKLRENALLSEEILSEIEMEEKEQFTFLFGKDSQVSLLFKEVTEGMYEEVKYDKDENKIYVRNKDGEWLDTDKLSGGTFDQLYFVIRVALGENLLRDEKGFFILDDPFVKSDPERLNKQINMLRKIIDSGWQILYFSCKGEVKELLKKDIKEGKVQYIEVALKQ</sequence>
<name>A0A7C5M4G6_UNCW3</name>
<dbReference type="InterPro" id="IPR027417">
    <property type="entry name" value="P-loop_NTPase"/>
</dbReference>
<dbReference type="EMBL" id="DRTV01000125">
    <property type="protein sequence ID" value="HHF58132.1"/>
    <property type="molecule type" value="Genomic_DNA"/>
</dbReference>
<feature type="domain" description="Endonuclease GajA/Old nuclease/RecF-like AAA" evidence="3">
    <location>
        <begin position="6"/>
        <end position="324"/>
    </location>
</feature>
<feature type="transmembrane region" description="Helical" evidence="2">
    <location>
        <begin position="365"/>
        <end position="388"/>
    </location>
</feature>
<keyword evidence="1" id="KW-0175">Coiled coil</keyword>
<dbReference type="Gene3D" id="3.40.50.300">
    <property type="entry name" value="P-loop containing nucleotide triphosphate hydrolases"/>
    <property type="match status" value="2"/>
</dbReference>
<feature type="coiled-coil region" evidence="1">
    <location>
        <begin position="416"/>
        <end position="508"/>
    </location>
</feature>
<proteinExistence type="predicted"/>
<feature type="coiled-coil region" evidence="1">
    <location>
        <begin position="169"/>
        <end position="232"/>
    </location>
</feature>
<keyword evidence="2" id="KW-0472">Membrane</keyword>
<keyword evidence="2" id="KW-0812">Transmembrane</keyword>
<evidence type="ECO:0000256" key="1">
    <source>
        <dbReference type="SAM" id="Coils"/>
    </source>
</evidence>